<dbReference type="GO" id="GO:0000132">
    <property type="term" value="P:establishment of mitotic spindle orientation"/>
    <property type="evidence" value="ECO:0007669"/>
    <property type="project" value="TreeGrafter"/>
</dbReference>
<feature type="domain" description="CAP-Gly" evidence="15">
    <location>
        <begin position="25"/>
        <end position="67"/>
    </location>
</feature>
<dbReference type="GO" id="GO:0005814">
    <property type="term" value="C:centriole"/>
    <property type="evidence" value="ECO:0007669"/>
    <property type="project" value="UniProtKB-SubCell"/>
</dbReference>
<evidence type="ECO:0000256" key="4">
    <source>
        <dbReference type="ARBA" id="ARBA00011010"/>
    </source>
</evidence>
<dbReference type="PANTHER" id="PTHR18916">
    <property type="entry name" value="DYNACTIN 1-RELATED MICROTUBULE-BINDING"/>
    <property type="match status" value="1"/>
</dbReference>
<keyword evidence="10 13" id="KW-0175">Coiled coil</keyword>
<dbReference type="InterPro" id="IPR022157">
    <property type="entry name" value="Dynactin"/>
</dbReference>
<keyword evidence="7" id="KW-0493">Microtubule</keyword>
<evidence type="ECO:0000256" key="14">
    <source>
        <dbReference type="SAM" id="MobiDB-lite"/>
    </source>
</evidence>
<gene>
    <name evidence="16" type="ORF">PISMIDRAFT_88569</name>
</gene>
<dbReference type="GO" id="GO:0030286">
    <property type="term" value="C:dynein complex"/>
    <property type="evidence" value="ECO:0007669"/>
    <property type="project" value="UniProtKB-KW"/>
</dbReference>
<feature type="compositionally biased region" description="Low complexity" evidence="14">
    <location>
        <begin position="104"/>
        <end position="124"/>
    </location>
</feature>
<dbReference type="GO" id="GO:0051301">
    <property type="term" value="P:cell division"/>
    <property type="evidence" value="ECO:0007669"/>
    <property type="project" value="UniProtKB-KW"/>
</dbReference>
<evidence type="ECO:0000256" key="2">
    <source>
        <dbReference type="ARBA" id="ARBA00004186"/>
    </source>
</evidence>
<feature type="coiled-coil region" evidence="13">
    <location>
        <begin position="319"/>
        <end position="643"/>
    </location>
</feature>
<comment type="subcellular location">
    <subcellularLocation>
        <location evidence="3">Cytoplasm</location>
        <location evidence="3">Cell cortex</location>
    </subcellularLocation>
    <subcellularLocation>
        <location evidence="1">Cytoplasm</location>
        <location evidence="1">Cytoskeleton</location>
        <location evidence="1">Microtubule organizing center</location>
        <location evidence="1">Centrosome</location>
        <location evidence="1">Centriole</location>
    </subcellularLocation>
    <subcellularLocation>
        <location evidence="2">Cytoplasm</location>
        <location evidence="2">Cytoskeleton</location>
        <location evidence="2">Spindle</location>
    </subcellularLocation>
</comment>
<dbReference type="PROSITE" id="PS00845">
    <property type="entry name" value="CAP_GLY_1"/>
    <property type="match status" value="1"/>
</dbReference>
<evidence type="ECO:0000256" key="9">
    <source>
        <dbReference type="ARBA" id="ARBA00023017"/>
    </source>
</evidence>
<protein>
    <submittedName>
        <fullName evidence="16">Unplaced genomic scaffold scaffold_4, whole genome shotgun sequence</fullName>
    </submittedName>
</protein>
<dbReference type="InterPro" id="IPR000938">
    <property type="entry name" value="CAP-Gly_domain"/>
</dbReference>
<sequence length="1276" mass="140943">MSSIDPPIGALVEIANGRGIVRFCGTTSFAPGKWVGIELYEPKGKNDGSINGIAYFSCKPLCGVFIRPSQVKVVSAEPEQPPAVSVSACVARSGSGHQRTPSTGVSRAGSLRSAGASSSSRSSSPVKPPTSLMPLPSGTASPRISRLAPPSSPAKRISSLALQPRKSFPRTSSADSSGPLSPALQTPRSTRLPVQDTSILTSQRATSPLSLPPQTGSPTRSEPVESQPSPPAPAATSQVLPQVLSIPSLTNGSVASPVVPSSSSGPPQAHIVPRSIDDTELQELRAKTRVLEAKRADDARHIRELETRLSEAESFVAIRPKLQAKLNQLQTELIATRRELSDAQQLAQLSDNRGIDAHEQLEMAMLDKEVAEEKAEIAQAELEETKERLARMEVELQVLKEGGAAGDDGDPNDKTSLAYIQLEKHNERLKEALIRLRDMSQETEQEQRHHIAELERDIAGIDELQEQYESTLIKLSNAETQIEDLKSQLDVALGAEDMVLHLTERTIQYTEKIEEMRVTIEDLEALKELNDELEENHVETERVLQAEIESKDGTIREQLQKISTLEDACQDLDNTIGQFRELVLQLQSELDALRTQTQNAQHESAAAVSQTAAMMSLNLKLQSSAAKNQAKTVELEIRKLETRETRELLTIIQPYLPQVYMENDSDATSCYLFFQRLGWKIDIINNIVGQAHGLPESLNGSVSETLVGICEMRGRAAYLSTLCKRFAAVLRRCDPASFLNAGRIYPEVAPMEKRIDMHVDLLRRDEFREMEFVGDVLKLQNQFDHLAETYFNGYDYDLGERELGYALSFDYDLDAFAASIGLTKTSVSSILHDEDVVLDMGGYDPETELFEPLQKLLDQCKSAKVLSKKLTKRLEEVIQDSAALKAHLVPQLKSLSNAVPELVNFGIALAQQVIPHLGDARSAKSPFQLTTVLSYAKQTATSTVVKDMRPGIPWWEAVSEAISTLVAESNKLLPLALESENVWKITGTPPWVARIEEIRASTAVNAEAERKAAQLQEEVQGLVRTLKARDQNLQEATVKIELMERRMEAVKKQADAIVELEIELSKARKQERAYEEAMEQLQADLDTLEQDNAKLKAMAAPEKQVTGNQPTEPENVPIEGSFETSHLLDQIEALRGTVRFLRTENSYLKGQDLLKEIQALPPLPDPVSRVTTPPLDPSGTSDTDESDDDVPTTPPTLRSLATETKMLYRNVIRFSSSPRVVDLSVLHAKRAEGEGKSGKGWMRKRDMPAHQILERKLEAEHLRKRVKGLLDRASVL</sequence>
<reference evidence="17" key="2">
    <citation type="submission" date="2015-01" db="EMBL/GenBank/DDBJ databases">
        <title>Evolutionary Origins and Diversification of the Mycorrhizal Mutualists.</title>
        <authorList>
            <consortium name="DOE Joint Genome Institute"/>
            <consortium name="Mycorrhizal Genomics Consortium"/>
            <person name="Kohler A."/>
            <person name="Kuo A."/>
            <person name="Nagy L.G."/>
            <person name="Floudas D."/>
            <person name="Copeland A."/>
            <person name="Barry K.W."/>
            <person name="Cichocki N."/>
            <person name="Veneault-Fourrey C."/>
            <person name="LaButti K."/>
            <person name="Lindquist E.A."/>
            <person name="Lipzen A."/>
            <person name="Lundell T."/>
            <person name="Morin E."/>
            <person name="Murat C."/>
            <person name="Riley R."/>
            <person name="Ohm R."/>
            <person name="Sun H."/>
            <person name="Tunlid A."/>
            <person name="Henrissat B."/>
            <person name="Grigoriev I.V."/>
            <person name="Hibbett D.S."/>
            <person name="Martin F."/>
        </authorList>
    </citation>
    <scope>NUCLEOTIDE SEQUENCE [LARGE SCALE GENOMIC DNA]</scope>
    <source>
        <strain evidence="17">441</strain>
    </source>
</reference>
<feature type="region of interest" description="Disordered" evidence="14">
    <location>
        <begin position="254"/>
        <end position="277"/>
    </location>
</feature>
<evidence type="ECO:0000259" key="15">
    <source>
        <dbReference type="PROSITE" id="PS50245"/>
    </source>
</evidence>
<evidence type="ECO:0000313" key="16">
    <source>
        <dbReference type="EMBL" id="KIK29968.1"/>
    </source>
</evidence>
<dbReference type="Gene3D" id="2.30.30.190">
    <property type="entry name" value="CAP Gly-rich-like domain"/>
    <property type="match status" value="1"/>
</dbReference>
<dbReference type="Pfam" id="PF01302">
    <property type="entry name" value="CAP_GLY"/>
    <property type="match status" value="1"/>
</dbReference>
<feature type="coiled-coil region" evidence="13">
    <location>
        <begin position="998"/>
        <end position="1098"/>
    </location>
</feature>
<keyword evidence="17" id="KW-1185">Reference proteome</keyword>
<feature type="region of interest" description="Disordered" evidence="14">
    <location>
        <begin position="1160"/>
        <end position="1197"/>
    </location>
</feature>
<evidence type="ECO:0000256" key="8">
    <source>
        <dbReference type="ARBA" id="ARBA00022776"/>
    </source>
</evidence>
<feature type="compositionally biased region" description="Polar residues" evidence="14">
    <location>
        <begin position="169"/>
        <end position="189"/>
    </location>
</feature>
<keyword evidence="9" id="KW-0243">Dynein</keyword>
<dbReference type="HOGENOM" id="CLU_002523_2_0_1"/>
<feature type="region of interest" description="Disordered" evidence="14">
    <location>
        <begin position="87"/>
        <end position="238"/>
    </location>
</feature>
<evidence type="ECO:0000256" key="5">
    <source>
        <dbReference type="ARBA" id="ARBA00022490"/>
    </source>
</evidence>
<dbReference type="PROSITE" id="PS50245">
    <property type="entry name" value="CAP_GLY_2"/>
    <property type="match status" value="1"/>
</dbReference>
<dbReference type="GO" id="GO:0000743">
    <property type="term" value="P:nuclear migration involved in conjugation with cellular fusion"/>
    <property type="evidence" value="ECO:0007669"/>
    <property type="project" value="TreeGrafter"/>
</dbReference>
<dbReference type="GO" id="GO:0051286">
    <property type="term" value="C:cell tip"/>
    <property type="evidence" value="ECO:0007669"/>
    <property type="project" value="TreeGrafter"/>
</dbReference>
<dbReference type="GO" id="GO:0005816">
    <property type="term" value="C:spindle pole body"/>
    <property type="evidence" value="ECO:0007669"/>
    <property type="project" value="TreeGrafter"/>
</dbReference>
<accession>A0A0D0AD34</accession>
<dbReference type="GO" id="GO:0005819">
    <property type="term" value="C:spindle"/>
    <property type="evidence" value="ECO:0007669"/>
    <property type="project" value="UniProtKB-SubCell"/>
</dbReference>
<dbReference type="PANTHER" id="PTHR18916:SF6">
    <property type="entry name" value="DYNACTIN SUBUNIT 1"/>
    <property type="match status" value="1"/>
</dbReference>
<dbReference type="GO" id="GO:0005874">
    <property type="term" value="C:microtubule"/>
    <property type="evidence" value="ECO:0007669"/>
    <property type="project" value="UniProtKB-KW"/>
</dbReference>
<keyword evidence="8" id="KW-0498">Mitosis</keyword>
<comment type="similarity">
    <text evidence="4">Belongs to the dynactin 150 kDa subunit family.</text>
</comment>
<dbReference type="Proteomes" id="UP000054018">
    <property type="component" value="Unassembled WGS sequence"/>
</dbReference>
<dbReference type="AlphaFoldDB" id="A0A0D0AD34"/>
<dbReference type="EMBL" id="KN833688">
    <property type="protein sequence ID" value="KIK29968.1"/>
    <property type="molecule type" value="Genomic_DNA"/>
</dbReference>
<dbReference type="STRING" id="765257.A0A0D0AD34"/>
<keyword evidence="5" id="KW-0963">Cytoplasm</keyword>
<evidence type="ECO:0000256" key="7">
    <source>
        <dbReference type="ARBA" id="ARBA00022701"/>
    </source>
</evidence>
<evidence type="ECO:0000256" key="3">
    <source>
        <dbReference type="ARBA" id="ARBA00004544"/>
    </source>
</evidence>
<dbReference type="Pfam" id="PF12455">
    <property type="entry name" value="Dynactin"/>
    <property type="match status" value="1"/>
</dbReference>
<evidence type="ECO:0000256" key="13">
    <source>
        <dbReference type="SAM" id="Coils"/>
    </source>
</evidence>
<proteinExistence type="inferred from homology"/>
<dbReference type="SMART" id="SM01052">
    <property type="entry name" value="CAP_GLY"/>
    <property type="match status" value="1"/>
</dbReference>
<keyword evidence="11" id="KW-0206">Cytoskeleton</keyword>
<feature type="compositionally biased region" description="Low complexity" evidence="14">
    <location>
        <begin position="254"/>
        <end position="267"/>
    </location>
</feature>
<dbReference type="InterPro" id="IPR036859">
    <property type="entry name" value="CAP-Gly_dom_sf"/>
</dbReference>
<dbReference type="SUPFAM" id="SSF74924">
    <property type="entry name" value="Cap-Gly domain"/>
    <property type="match status" value="1"/>
</dbReference>
<dbReference type="OrthoDB" id="2130750at2759"/>
<reference evidence="16 17" key="1">
    <citation type="submission" date="2014-04" db="EMBL/GenBank/DDBJ databases">
        <authorList>
            <consortium name="DOE Joint Genome Institute"/>
            <person name="Kuo A."/>
            <person name="Kohler A."/>
            <person name="Costa M.D."/>
            <person name="Nagy L.G."/>
            <person name="Floudas D."/>
            <person name="Copeland A."/>
            <person name="Barry K.W."/>
            <person name="Cichocki N."/>
            <person name="Veneault-Fourrey C."/>
            <person name="LaButti K."/>
            <person name="Lindquist E.A."/>
            <person name="Lipzen A."/>
            <person name="Lundell T."/>
            <person name="Morin E."/>
            <person name="Murat C."/>
            <person name="Sun H."/>
            <person name="Tunlid A."/>
            <person name="Henrissat B."/>
            <person name="Grigoriev I.V."/>
            <person name="Hibbett D.S."/>
            <person name="Martin F."/>
            <person name="Nordberg H.P."/>
            <person name="Cantor M.N."/>
            <person name="Hua S.X."/>
        </authorList>
    </citation>
    <scope>NUCLEOTIDE SEQUENCE [LARGE SCALE GENOMIC DNA]</scope>
    <source>
        <strain evidence="16 17">441</strain>
    </source>
</reference>
<keyword evidence="12" id="KW-0131">Cell cycle</keyword>
<evidence type="ECO:0000256" key="1">
    <source>
        <dbReference type="ARBA" id="ARBA00004114"/>
    </source>
</evidence>
<feature type="compositionally biased region" description="Polar residues" evidence="14">
    <location>
        <begin position="195"/>
        <end position="220"/>
    </location>
</feature>
<organism evidence="16 17">
    <name type="scientific">Pisolithus microcarpus 441</name>
    <dbReference type="NCBI Taxonomy" id="765257"/>
    <lineage>
        <taxon>Eukaryota</taxon>
        <taxon>Fungi</taxon>
        <taxon>Dikarya</taxon>
        <taxon>Basidiomycota</taxon>
        <taxon>Agaricomycotina</taxon>
        <taxon>Agaricomycetes</taxon>
        <taxon>Agaricomycetidae</taxon>
        <taxon>Boletales</taxon>
        <taxon>Sclerodermatineae</taxon>
        <taxon>Pisolithaceae</taxon>
        <taxon>Pisolithus</taxon>
    </lineage>
</organism>
<evidence type="ECO:0000256" key="11">
    <source>
        <dbReference type="ARBA" id="ARBA00023212"/>
    </source>
</evidence>
<name>A0A0D0AD34_9AGAM</name>
<evidence type="ECO:0000313" key="17">
    <source>
        <dbReference type="Proteomes" id="UP000054018"/>
    </source>
</evidence>
<evidence type="ECO:0000256" key="10">
    <source>
        <dbReference type="ARBA" id="ARBA00023054"/>
    </source>
</evidence>
<keyword evidence="6" id="KW-0132">Cell division</keyword>
<evidence type="ECO:0000256" key="12">
    <source>
        <dbReference type="ARBA" id="ARBA00023306"/>
    </source>
</evidence>
<evidence type="ECO:0000256" key="6">
    <source>
        <dbReference type="ARBA" id="ARBA00022618"/>
    </source>
</evidence>